<dbReference type="EC" id="6.3.4.15" evidence="3"/>
<dbReference type="InterPro" id="IPR045864">
    <property type="entry name" value="aa-tRNA-synth_II/BPL/LPL"/>
</dbReference>
<organism evidence="5 6">
    <name type="scientific">Candidatus Gemmiger avicola</name>
    <dbReference type="NCBI Taxonomy" id="2838605"/>
    <lineage>
        <taxon>Bacteria</taxon>
        <taxon>Bacillati</taxon>
        <taxon>Bacillota</taxon>
        <taxon>Clostridia</taxon>
        <taxon>Eubacteriales</taxon>
        <taxon>Gemmiger</taxon>
    </lineage>
</organism>
<dbReference type="PANTHER" id="PTHR12835:SF5">
    <property type="entry name" value="BIOTIN--PROTEIN LIGASE"/>
    <property type="match status" value="1"/>
</dbReference>
<evidence type="ECO:0000256" key="3">
    <source>
        <dbReference type="ARBA" id="ARBA00024227"/>
    </source>
</evidence>
<evidence type="ECO:0000256" key="2">
    <source>
        <dbReference type="ARBA" id="ARBA00023267"/>
    </source>
</evidence>
<dbReference type="EMBL" id="DWYG01000014">
    <property type="protein sequence ID" value="HJB41114.1"/>
    <property type="molecule type" value="Genomic_DNA"/>
</dbReference>
<evidence type="ECO:0000313" key="6">
    <source>
        <dbReference type="Proteomes" id="UP000886803"/>
    </source>
</evidence>
<dbReference type="PANTHER" id="PTHR12835">
    <property type="entry name" value="BIOTIN PROTEIN LIGASE"/>
    <property type="match status" value="1"/>
</dbReference>
<evidence type="ECO:0000256" key="1">
    <source>
        <dbReference type="ARBA" id="ARBA00022598"/>
    </source>
</evidence>
<dbReference type="GO" id="GO:0009249">
    <property type="term" value="P:protein lipoylation"/>
    <property type="evidence" value="ECO:0007669"/>
    <property type="project" value="UniProtKB-ARBA"/>
</dbReference>
<dbReference type="NCBIfam" id="TIGR00121">
    <property type="entry name" value="birA_ligase"/>
    <property type="match status" value="1"/>
</dbReference>
<dbReference type="Pfam" id="PF03099">
    <property type="entry name" value="BPL_LplA_LipB"/>
    <property type="match status" value="1"/>
</dbReference>
<dbReference type="SUPFAM" id="SSF55681">
    <property type="entry name" value="Class II aaRS and biotin synthetases"/>
    <property type="match status" value="1"/>
</dbReference>
<dbReference type="GO" id="GO:0005737">
    <property type="term" value="C:cytoplasm"/>
    <property type="evidence" value="ECO:0007669"/>
    <property type="project" value="TreeGrafter"/>
</dbReference>
<keyword evidence="2" id="KW-0092">Biotin</keyword>
<dbReference type="Gene3D" id="2.30.30.100">
    <property type="match status" value="1"/>
</dbReference>
<dbReference type="Gene3D" id="3.30.930.10">
    <property type="entry name" value="Bira Bifunctional Protein, Domain 2"/>
    <property type="match status" value="1"/>
</dbReference>
<reference evidence="5" key="2">
    <citation type="submission" date="2021-04" db="EMBL/GenBank/DDBJ databases">
        <authorList>
            <person name="Gilroy R."/>
        </authorList>
    </citation>
    <scope>NUCLEOTIDE SEQUENCE</scope>
    <source>
        <strain evidence="5">ChiBcec8-13705</strain>
    </source>
</reference>
<dbReference type="GO" id="GO:0004077">
    <property type="term" value="F:biotin--[biotin carboxyl-carrier protein] ligase activity"/>
    <property type="evidence" value="ECO:0007669"/>
    <property type="project" value="UniProtKB-EC"/>
</dbReference>
<reference evidence="5" key="1">
    <citation type="journal article" date="2021" name="PeerJ">
        <title>Extensive microbial diversity within the chicken gut microbiome revealed by metagenomics and culture.</title>
        <authorList>
            <person name="Gilroy R."/>
            <person name="Ravi A."/>
            <person name="Getino M."/>
            <person name="Pursley I."/>
            <person name="Horton D.L."/>
            <person name="Alikhan N.F."/>
            <person name="Baker D."/>
            <person name="Gharbi K."/>
            <person name="Hall N."/>
            <person name="Watson M."/>
            <person name="Adriaenssens E.M."/>
            <person name="Foster-Nyarko E."/>
            <person name="Jarju S."/>
            <person name="Secka A."/>
            <person name="Antonio M."/>
            <person name="Oren A."/>
            <person name="Chaudhuri R.R."/>
            <person name="La Ragione R."/>
            <person name="Hildebrand F."/>
            <person name="Pallen M.J."/>
        </authorList>
    </citation>
    <scope>NUCLEOTIDE SEQUENCE</scope>
    <source>
        <strain evidence="5">ChiBcec8-13705</strain>
    </source>
</reference>
<dbReference type="PROSITE" id="PS51733">
    <property type="entry name" value="BPL_LPL_CATALYTIC"/>
    <property type="match status" value="1"/>
</dbReference>
<dbReference type="CDD" id="cd16442">
    <property type="entry name" value="BPL"/>
    <property type="match status" value="1"/>
</dbReference>
<dbReference type="Proteomes" id="UP000886803">
    <property type="component" value="Unassembled WGS sequence"/>
</dbReference>
<dbReference type="Pfam" id="PF02237">
    <property type="entry name" value="BPL_C"/>
    <property type="match status" value="1"/>
</dbReference>
<dbReference type="InterPro" id="IPR003142">
    <property type="entry name" value="BPL_C"/>
</dbReference>
<protein>
    <recommendedName>
        <fullName evidence="3">biotin--[biotin carboxyl-carrier protein] ligase</fullName>
        <ecNumber evidence="3">6.3.4.15</ecNumber>
    </recommendedName>
</protein>
<name>A0A9D2M5L4_9FIRM</name>
<comment type="caution">
    <text evidence="5">The sequence shown here is derived from an EMBL/GenBank/DDBJ whole genome shotgun (WGS) entry which is preliminary data.</text>
</comment>
<feature type="domain" description="BPL/LPL catalytic" evidence="4">
    <location>
        <begin position="1"/>
        <end position="174"/>
    </location>
</feature>
<dbReference type="GO" id="GO:0016740">
    <property type="term" value="F:transferase activity"/>
    <property type="evidence" value="ECO:0007669"/>
    <property type="project" value="UniProtKB-ARBA"/>
</dbReference>
<dbReference type="AlphaFoldDB" id="A0A9D2M5L4"/>
<dbReference type="InterPro" id="IPR004408">
    <property type="entry name" value="Biotin_CoA_COase_ligase"/>
</dbReference>
<gene>
    <name evidence="5" type="ORF">H9945_01280</name>
</gene>
<dbReference type="InterPro" id="IPR004143">
    <property type="entry name" value="BPL_LPL_catalytic"/>
</dbReference>
<sequence length="254" mass="26437">MKVLYLPAVDSTNRWAKAHLAEFDAVGAVWTMSQTAGRGRLGRAWANAAGRALYYTAVLRRPLADPAALPLYASLALSRVLGARYGIAARVKWPNDLLLGGKKIAGILCESVADGRGRAILCGIGVNLAQEAAMFEAAGLPHATSLALQGVQVSPQDDAPALAEALTGEFGPAMEEFAARGFAACRDAYRRACLNLGRRVTFEGGAGTAIDIDPEGRLVVETEAGPTRVFTGEVSVGGIYGAVDAETGAPPAQN</sequence>
<evidence type="ECO:0000259" key="4">
    <source>
        <dbReference type="PROSITE" id="PS51733"/>
    </source>
</evidence>
<keyword evidence="1 5" id="KW-0436">Ligase</keyword>
<proteinExistence type="predicted"/>
<evidence type="ECO:0000313" key="5">
    <source>
        <dbReference type="EMBL" id="HJB41114.1"/>
    </source>
</evidence>
<accession>A0A9D2M5L4</accession>